<dbReference type="InterPro" id="IPR002372">
    <property type="entry name" value="PQQ_rpt_dom"/>
</dbReference>
<dbReference type="Gene3D" id="2.130.10.10">
    <property type="entry name" value="YVTN repeat-like/Quinoprotein amine dehydrogenase"/>
    <property type="match status" value="1"/>
</dbReference>
<accession>A0A512M5Z3</accession>
<keyword evidence="3" id="KW-1185">Reference proteome</keyword>
<dbReference type="SMART" id="SM00564">
    <property type="entry name" value="PQQ"/>
    <property type="match status" value="4"/>
</dbReference>
<dbReference type="EMBL" id="BKAG01000008">
    <property type="protein sequence ID" value="GEP42158.1"/>
    <property type="molecule type" value="Genomic_DNA"/>
</dbReference>
<gene>
    <name evidence="2" type="ORF">BGE01nite_14490</name>
</gene>
<dbReference type="OrthoDB" id="9794322at2"/>
<proteinExistence type="predicted"/>
<dbReference type="Pfam" id="PF13360">
    <property type="entry name" value="PQQ_2"/>
    <property type="match status" value="1"/>
</dbReference>
<dbReference type="Gene3D" id="2.40.10.480">
    <property type="match status" value="1"/>
</dbReference>
<dbReference type="InterPro" id="IPR015943">
    <property type="entry name" value="WD40/YVTN_repeat-like_dom_sf"/>
</dbReference>
<dbReference type="AlphaFoldDB" id="A0A512M5Z3"/>
<evidence type="ECO:0000313" key="3">
    <source>
        <dbReference type="Proteomes" id="UP000321577"/>
    </source>
</evidence>
<protein>
    <recommendedName>
        <fullName evidence="1">Pyrrolo-quinoline quinone repeat domain-containing protein</fullName>
    </recommendedName>
</protein>
<dbReference type="PANTHER" id="PTHR34512:SF30">
    <property type="entry name" value="OUTER MEMBRANE PROTEIN ASSEMBLY FACTOR BAMB"/>
    <property type="match status" value="1"/>
</dbReference>
<comment type="caution">
    <text evidence="2">The sequence shown here is derived from an EMBL/GenBank/DDBJ whole genome shotgun (WGS) entry which is preliminary data.</text>
</comment>
<name>A0A512M5Z3_9BACT</name>
<feature type="domain" description="Pyrrolo-quinoline quinone repeat" evidence="1">
    <location>
        <begin position="210"/>
        <end position="355"/>
    </location>
</feature>
<dbReference type="InterPro" id="IPR011047">
    <property type="entry name" value="Quinoprotein_ADH-like_sf"/>
</dbReference>
<evidence type="ECO:0000313" key="2">
    <source>
        <dbReference type="EMBL" id="GEP42158.1"/>
    </source>
</evidence>
<dbReference type="InterPro" id="IPR018391">
    <property type="entry name" value="PQQ_b-propeller_rpt"/>
</dbReference>
<organism evidence="2 3">
    <name type="scientific">Brevifollis gellanilyticus</name>
    <dbReference type="NCBI Taxonomy" id="748831"/>
    <lineage>
        <taxon>Bacteria</taxon>
        <taxon>Pseudomonadati</taxon>
        <taxon>Verrucomicrobiota</taxon>
        <taxon>Verrucomicrobiia</taxon>
        <taxon>Verrucomicrobiales</taxon>
        <taxon>Verrucomicrobiaceae</taxon>
    </lineage>
</organism>
<dbReference type="SUPFAM" id="SSF50998">
    <property type="entry name" value="Quinoprotein alcohol dehydrogenase-like"/>
    <property type="match status" value="1"/>
</dbReference>
<evidence type="ECO:0000259" key="1">
    <source>
        <dbReference type="Pfam" id="PF13360"/>
    </source>
</evidence>
<reference evidence="2 3" key="1">
    <citation type="submission" date="2019-07" db="EMBL/GenBank/DDBJ databases">
        <title>Whole genome shotgun sequence of Brevifollis gellanilyticus NBRC 108608.</title>
        <authorList>
            <person name="Hosoyama A."/>
            <person name="Uohara A."/>
            <person name="Ohji S."/>
            <person name="Ichikawa N."/>
        </authorList>
    </citation>
    <scope>NUCLEOTIDE SEQUENCE [LARGE SCALE GENOMIC DNA]</scope>
    <source>
        <strain evidence="2 3">NBRC 108608</strain>
    </source>
</reference>
<sequence>MTSFSVLAATSLSLADWPQWRGPNRDGVSTDTTPIAESFPETGLKKVWESDYIPSDHYGGHGSPVVSGEQVIMSVVWHDRVASEQREIDTEVMQQLNYRGVSPELMKKLEETRLNLPKLRGAKMDEWMLEWRKANLTPKEDISLGKWVESRFKAGATALPLEEISRAAKREGKPFATADEFKKWMEEEKFSQPMKDKLLSAVPNTIKVGKDVVVCLDINTGKQVWKFEAEGKPTGRGSSSTAAAVDGKVYAACSTHFYCLDQKDGKQLWKVALPAQGPAASPLIVDGVVYLAAGHAQAYSAQDGKLLWEQKKVKSSTGSPALWQPSSGDPVLVMVGNNSVHGVSPKDGAMLWEIEGGGQSTPVTQGDWLVIYSGTKDVGLRAYQWQKEGPPKAAWSHFWVTMRYSGSPIIHEGHVYLMCGGKHQCVELATGKVSWLENEVQSTITSPILADGKLMVFENNGTHLRVVKAAADGYHQIARPKIEGMGCTSPALSNGKLIVRQREKLVCFDLRPEK</sequence>
<dbReference type="RefSeq" id="WP_146849762.1">
    <property type="nucleotide sequence ID" value="NZ_BKAG01000008.1"/>
</dbReference>
<dbReference type="PANTHER" id="PTHR34512">
    <property type="entry name" value="CELL SURFACE PROTEIN"/>
    <property type="match status" value="1"/>
</dbReference>
<dbReference type="Proteomes" id="UP000321577">
    <property type="component" value="Unassembled WGS sequence"/>
</dbReference>